<sequence length="56" mass="6643">MQYNLIPITAYDDIKRVTLKSFSADGKKLNNKYYKKEWQSLEKLNNNTKIGLLDFE</sequence>
<evidence type="ECO:0000313" key="2">
    <source>
        <dbReference type="Proteomes" id="UP000198559"/>
    </source>
</evidence>
<protein>
    <submittedName>
        <fullName evidence="1">Uncharacterized protein</fullName>
    </submittedName>
</protein>
<reference evidence="2" key="1">
    <citation type="submission" date="2016-06" db="EMBL/GenBank/DDBJ databases">
        <authorList>
            <person name="Petersen J."/>
            <person name="Sayavedra L."/>
        </authorList>
    </citation>
    <scope>NUCLEOTIDE SEQUENCE [LARGE SCALE GENOMIC DNA]</scope>
    <source>
        <strain evidence="2">BazSymB</strain>
    </source>
</reference>
<dbReference type="Proteomes" id="UP000198559">
    <property type="component" value="Unassembled WGS sequence"/>
</dbReference>
<evidence type="ECO:0000313" key="1">
    <source>
        <dbReference type="EMBL" id="SEH60987.1"/>
    </source>
</evidence>
<dbReference type="EMBL" id="CVUD02000040">
    <property type="protein sequence ID" value="SEH60987.1"/>
    <property type="molecule type" value="Genomic_DNA"/>
</dbReference>
<organism evidence="1 2">
    <name type="scientific">Bathymodiolus azoricus thioautotrophic gill symbiont</name>
    <dbReference type="NCBI Taxonomy" id="235205"/>
    <lineage>
        <taxon>Bacteria</taxon>
        <taxon>Pseudomonadati</taxon>
        <taxon>Pseudomonadota</taxon>
        <taxon>Gammaproteobacteria</taxon>
        <taxon>sulfur-oxidizing symbionts</taxon>
    </lineage>
</organism>
<dbReference type="AlphaFoldDB" id="A0A1H6JFE8"/>
<gene>
    <name evidence="1" type="ORF">BAZSYMB_SCAFFOLD00044_4</name>
</gene>
<name>A0A1H6JFE8_9GAMM</name>
<proteinExistence type="predicted"/>
<accession>A0A1H6JFE8</accession>
<dbReference type="STRING" id="235205.BAZSYMB_SCAFFOLD00044_4"/>